<dbReference type="Pfam" id="PF11805">
    <property type="entry name" value="DUF3326"/>
    <property type="match status" value="1"/>
</dbReference>
<accession>A0A2I0IJS5</accession>
<dbReference type="AlphaFoldDB" id="A0A2I0IJS5"/>
<protein>
    <submittedName>
        <fullName evidence="1">Uncharacterized protein</fullName>
    </submittedName>
</protein>
<dbReference type="STRING" id="22663.A0A2I0IJS5"/>
<proteinExistence type="predicted"/>
<evidence type="ECO:0000313" key="2">
    <source>
        <dbReference type="Proteomes" id="UP000233551"/>
    </source>
</evidence>
<organism evidence="1 2">
    <name type="scientific">Punica granatum</name>
    <name type="common">Pomegranate</name>
    <dbReference type="NCBI Taxonomy" id="22663"/>
    <lineage>
        <taxon>Eukaryota</taxon>
        <taxon>Viridiplantae</taxon>
        <taxon>Streptophyta</taxon>
        <taxon>Embryophyta</taxon>
        <taxon>Tracheophyta</taxon>
        <taxon>Spermatophyta</taxon>
        <taxon>Magnoliopsida</taxon>
        <taxon>eudicotyledons</taxon>
        <taxon>Gunneridae</taxon>
        <taxon>Pentapetalae</taxon>
        <taxon>rosids</taxon>
        <taxon>malvids</taxon>
        <taxon>Myrtales</taxon>
        <taxon>Lythraceae</taxon>
        <taxon>Punica</taxon>
    </lineage>
</organism>
<name>A0A2I0IJS5_PUNGR</name>
<reference evidence="1 2" key="1">
    <citation type="submission" date="2017-11" db="EMBL/GenBank/DDBJ databases">
        <title>De-novo sequencing of pomegranate (Punica granatum L.) genome.</title>
        <authorList>
            <person name="Akparov Z."/>
            <person name="Amiraslanov A."/>
            <person name="Hajiyeva S."/>
            <person name="Abbasov M."/>
            <person name="Kaur K."/>
            <person name="Hamwieh A."/>
            <person name="Solovyev V."/>
            <person name="Salamov A."/>
            <person name="Braich B."/>
            <person name="Kosarev P."/>
            <person name="Mahmoud A."/>
            <person name="Hajiyev E."/>
            <person name="Babayeva S."/>
            <person name="Izzatullayeva V."/>
            <person name="Mammadov A."/>
            <person name="Mammadov A."/>
            <person name="Sharifova S."/>
            <person name="Ojaghi J."/>
            <person name="Eynullazada K."/>
            <person name="Bayramov B."/>
            <person name="Abdulazimova A."/>
            <person name="Shahmuradov I."/>
        </authorList>
    </citation>
    <scope>NUCLEOTIDE SEQUENCE [LARGE SCALE GENOMIC DNA]</scope>
    <source>
        <strain evidence="2">cv. AG2017</strain>
        <tissue evidence="1">Leaf</tissue>
    </source>
</reference>
<dbReference type="EMBL" id="PGOL01002924">
    <property type="protein sequence ID" value="PKI44268.1"/>
    <property type="molecule type" value="Genomic_DNA"/>
</dbReference>
<dbReference type="PANTHER" id="PTHR36891:SF1">
    <property type="entry name" value="OS01G0127400 PROTEIN"/>
    <property type="match status" value="1"/>
</dbReference>
<sequence length="125" mass="13552">MATAAHLSRPVSCGFITAKSRQLIPKHSVSCSASYQPSGKWKRDYTSVMIVPTGVGASIGGYAGDALPVARALSSVVDCLISHPNVKLFPFAFCNCFSELVLSCGVFYMYEGDEWTFLAYFIHSI</sequence>
<comment type="caution">
    <text evidence="1">The sequence shown here is derived from an EMBL/GenBank/DDBJ whole genome shotgun (WGS) entry which is preliminary data.</text>
</comment>
<dbReference type="InterPro" id="IPR021763">
    <property type="entry name" value="DUF3326"/>
</dbReference>
<gene>
    <name evidence="1" type="ORF">CRG98_035342</name>
</gene>
<dbReference type="Proteomes" id="UP000233551">
    <property type="component" value="Unassembled WGS sequence"/>
</dbReference>
<dbReference type="PANTHER" id="PTHR36891">
    <property type="entry name" value="OS01G0127400 PROTEIN"/>
    <property type="match status" value="1"/>
</dbReference>
<keyword evidence="2" id="KW-1185">Reference proteome</keyword>
<evidence type="ECO:0000313" key="1">
    <source>
        <dbReference type="EMBL" id="PKI44268.1"/>
    </source>
</evidence>